<dbReference type="SUPFAM" id="SSF51215">
    <property type="entry name" value="Regulatory protein AraC"/>
    <property type="match status" value="1"/>
</dbReference>
<keyword evidence="1" id="KW-0805">Transcription regulation</keyword>
<dbReference type="RefSeq" id="WP_317487121.1">
    <property type="nucleotide sequence ID" value="NZ_CP136051.1"/>
</dbReference>
<keyword evidence="2" id="KW-0238">DNA-binding</keyword>
<dbReference type="InterPro" id="IPR009057">
    <property type="entry name" value="Homeodomain-like_sf"/>
</dbReference>
<dbReference type="Gene3D" id="1.10.10.60">
    <property type="entry name" value="Homeodomain-like"/>
    <property type="match status" value="1"/>
</dbReference>
<organism evidence="5 6">
    <name type="scientific">Imperialibacter roseus</name>
    <dbReference type="NCBI Taxonomy" id="1324217"/>
    <lineage>
        <taxon>Bacteria</taxon>
        <taxon>Pseudomonadati</taxon>
        <taxon>Bacteroidota</taxon>
        <taxon>Cytophagia</taxon>
        <taxon>Cytophagales</taxon>
        <taxon>Flammeovirgaceae</taxon>
        <taxon>Imperialibacter</taxon>
    </lineage>
</organism>
<sequence length="299" mass="35061">MENSESLEEFYRRKFEWLPENIRKDIGHFNMFDLEPFVAGKATAIPYRRRDFYKIMLVKGSGRVHYADKVVEVKKQALSFSNPKIPYKWEHLDKLGGGVYCIFNPTFFTQFGQFAHYEVFQPNSDHIFELTDEQAEQVSGVFERIRSEFNSDYKYKYDAIRNLIFELLHFALKLQPISQIDAQPLNASNRISMLFTELLERQFPIDDSHLSISLRTASEFADQLNVHVNHLNRAVKETTQKTTSQVIADRLLQEAMVLLRHSAWSVSEIAFSLGFKEVTHFNNFFKKHTETSPLKFRKV</sequence>
<dbReference type="PANTHER" id="PTHR43280">
    <property type="entry name" value="ARAC-FAMILY TRANSCRIPTIONAL REGULATOR"/>
    <property type="match status" value="1"/>
</dbReference>
<proteinExistence type="predicted"/>
<keyword evidence="6" id="KW-1185">Reference proteome</keyword>
<evidence type="ECO:0000256" key="2">
    <source>
        <dbReference type="ARBA" id="ARBA00023125"/>
    </source>
</evidence>
<evidence type="ECO:0000259" key="4">
    <source>
        <dbReference type="PROSITE" id="PS01124"/>
    </source>
</evidence>
<evidence type="ECO:0000313" key="6">
    <source>
        <dbReference type="Proteomes" id="UP001302349"/>
    </source>
</evidence>
<evidence type="ECO:0000256" key="1">
    <source>
        <dbReference type="ARBA" id="ARBA00023015"/>
    </source>
</evidence>
<evidence type="ECO:0000256" key="3">
    <source>
        <dbReference type="ARBA" id="ARBA00023163"/>
    </source>
</evidence>
<dbReference type="Pfam" id="PF12833">
    <property type="entry name" value="HTH_18"/>
    <property type="match status" value="1"/>
</dbReference>
<dbReference type="SMART" id="SM00342">
    <property type="entry name" value="HTH_ARAC"/>
    <property type="match status" value="1"/>
</dbReference>
<dbReference type="InterPro" id="IPR018060">
    <property type="entry name" value="HTH_AraC"/>
</dbReference>
<dbReference type="SUPFAM" id="SSF46689">
    <property type="entry name" value="Homeodomain-like"/>
    <property type="match status" value="1"/>
</dbReference>
<dbReference type="InterPro" id="IPR037923">
    <property type="entry name" value="HTH-like"/>
</dbReference>
<name>A0ABZ0IH00_9BACT</name>
<keyword evidence="3" id="KW-0804">Transcription</keyword>
<evidence type="ECO:0000313" key="5">
    <source>
        <dbReference type="EMBL" id="WOK04308.1"/>
    </source>
</evidence>
<dbReference type="PANTHER" id="PTHR43280:SF32">
    <property type="entry name" value="TRANSCRIPTIONAL REGULATORY PROTEIN"/>
    <property type="match status" value="1"/>
</dbReference>
<gene>
    <name evidence="5" type="ORF">RT717_14605</name>
</gene>
<feature type="domain" description="HTH araC/xylS-type" evidence="4">
    <location>
        <begin position="200"/>
        <end position="299"/>
    </location>
</feature>
<reference evidence="5 6" key="1">
    <citation type="journal article" date="2023" name="Microbiol. Resour. Announc.">
        <title>Complete Genome Sequence of Imperialibacter roseus strain P4T.</title>
        <authorList>
            <person name="Tizabi D.R."/>
            <person name="Bachvaroff T."/>
            <person name="Hill R.T."/>
        </authorList>
    </citation>
    <scope>NUCLEOTIDE SEQUENCE [LARGE SCALE GENOMIC DNA]</scope>
    <source>
        <strain evidence="5 6">P4T</strain>
    </source>
</reference>
<dbReference type="PROSITE" id="PS01124">
    <property type="entry name" value="HTH_ARAC_FAMILY_2"/>
    <property type="match status" value="1"/>
</dbReference>
<dbReference type="Proteomes" id="UP001302349">
    <property type="component" value="Chromosome"/>
</dbReference>
<dbReference type="EMBL" id="CP136051">
    <property type="protein sequence ID" value="WOK04308.1"/>
    <property type="molecule type" value="Genomic_DNA"/>
</dbReference>
<protein>
    <submittedName>
        <fullName evidence="5">Helix-turn-helix transcriptional regulator</fullName>
    </submittedName>
</protein>
<accession>A0ABZ0IH00</accession>